<feature type="region of interest" description="Disordered" evidence="6">
    <location>
        <begin position="472"/>
        <end position="508"/>
    </location>
</feature>
<proteinExistence type="predicted"/>
<sequence length="600" mass="66774">MSGVSGDHGVSRIPEISVQEVKDIFKTPQQPHHLTTKPGLNSGMLADSDSLRVNFESLKTRSGSTSTPFPSRTKCPPSASPSDESGVFDLNVTACLFPKASQPRLTYTDSGIDSGCSTTPSSVENMCVDLASPSTELSTSLQEQRIVGHTEIKPLCHADKMFSPSPLNISVRGKPTPSRMTLLHYRLRRDSGNETMDSSSEVDHTPDLLTDKTEAQEISNRTYFQHHKFSHSLGDNLVARNVSSETNIETRQGSYPENQLNCCKASAPNTTTEISDSDSNQSDSRRNHCQQLHSCQNVKEHNSEPHKRVLFDCVKKSDRSDHDQGFSPQTQSSRPGNKNTCETASLLLQKTPQTNRGSLTSCRTLMPQKEDIWEMLTQGNLIPGEPDRLIGRKMGLQSVDILWELHIRNIGCVSTILGYMEGADLCRMCLVSSEWREICEFHPKAQARRTQYMKHLRAKRIRLGAENVLKDLSPRKNSSSSRRQVTEGAEPLGQVQVTGKPPSPVKETPEMSRHQQFFQEGKKLLWGESLRKCPKCQSPSRLSPAEERATCTRKGCSYDFCTKCFNNYHAAQNCSTFSPKKSKAASAVGSKKSKKNLRRL</sequence>
<dbReference type="KEGG" id="lak:106173355"/>
<keyword evidence="5" id="KW-0862">Zinc</keyword>
<organism evidence="8 9">
    <name type="scientific">Lingula anatina</name>
    <name type="common">Brachiopod</name>
    <name type="synonym">Lingula unguis</name>
    <dbReference type="NCBI Taxonomy" id="7574"/>
    <lineage>
        <taxon>Eukaryota</taxon>
        <taxon>Metazoa</taxon>
        <taxon>Spiralia</taxon>
        <taxon>Lophotrochozoa</taxon>
        <taxon>Brachiopoda</taxon>
        <taxon>Linguliformea</taxon>
        <taxon>Lingulata</taxon>
        <taxon>Lingulida</taxon>
        <taxon>Linguloidea</taxon>
        <taxon>Lingulidae</taxon>
        <taxon>Lingula</taxon>
    </lineage>
</organism>
<keyword evidence="4" id="KW-0833">Ubl conjugation pathway</keyword>
<dbReference type="InterPro" id="IPR047147">
    <property type="entry name" value="FBX5_43"/>
</dbReference>
<feature type="compositionally biased region" description="Basic residues" evidence="6">
    <location>
        <begin position="591"/>
        <end position="600"/>
    </location>
</feature>
<dbReference type="GO" id="GO:0008270">
    <property type="term" value="F:zinc ion binding"/>
    <property type="evidence" value="ECO:0007669"/>
    <property type="project" value="UniProtKB-KW"/>
</dbReference>
<evidence type="ECO:0000256" key="6">
    <source>
        <dbReference type="SAM" id="MobiDB-lite"/>
    </source>
</evidence>
<keyword evidence="8" id="KW-1185">Reference proteome</keyword>
<dbReference type="GO" id="GO:0007088">
    <property type="term" value="P:regulation of mitotic nuclear division"/>
    <property type="evidence" value="ECO:0007669"/>
    <property type="project" value="InterPro"/>
</dbReference>
<dbReference type="STRING" id="7574.A0A1S3JHN1"/>
<name>A0A1S3JHN1_LINAN</name>
<dbReference type="InterPro" id="IPR036047">
    <property type="entry name" value="F-box-like_dom_sf"/>
</dbReference>
<evidence type="ECO:0000256" key="2">
    <source>
        <dbReference type="ARBA" id="ARBA00022723"/>
    </source>
</evidence>
<keyword evidence="2" id="KW-0479">Metal-binding</keyword>
<dbReference type="GO" id="GO:0016567">
    <property type="term" value="P:protein ubiquitination"/>
    <property type="evidence" value="ECO:0007669"/>
    <property type="project" value="UniProtKB-UniPathway"/>
</dbReference>
<dbReference type="SUPFAM" id="SSF57850">
    <property type="entry name" value="RING/U-box"/>
    <property type="match status" value="1"/>
</dbReference>
<feature type="compositionally biased region" description="Polar residues" evidence="6">
    <location>
        <begin position="326"/>
        <end position="340"/>
    </location>
</feature>
<reference evidence="9" key="1">
    <citation type="submission" date="2025-08" db="UniProtKB">
        <authorList>
            <consortium name="RefSeq"/>
        </authorList>
    </citation>
    <scope>IDENTIFICATION</scope>
    <source>
        <tissue evidence="9">Gonads</tissue>
    </source>
</reference>
<dbReference type="CDD" id="cd20348">
    <property type="entry name" value="BRcat_RBR_EMI"/>
    <property type="match status" value="1"/>
</dbReference>
<dbReference type="InterPro" id="IPR044064">
    <property type="entry name" value="ZF_ZBR"/>
</dbReference>
<dbReference type="OrthoDB" id="9984940at2759"/>
<dbReference type="RefSeq" id="XP_013409920.1">
    <property type="nucleotide sequence ID" value="XM_013554466.2"/>
</dbReference>
<keyword evidence="3" id="KW-0863">Zinc-finger</keyword>
<evidence type="ECO:0000256" key="4">
    <source>
        <dbReference type="ARBA" id="ARBA00022786"/>
    </source>
</evidence>
<dbReference type="GO" id="GO:0005634">
    <property type="term" value="C:nucleus"/>
    <property type="evidence" value="ECO:0007669"/>
    <property type="project" value="TreeGrafter"/>
</dbReference>
<evidence type="ECO:0000313" key="9">
    <source>
        <dbReference type="RefSeq" id="XP_013409920.1"/>
    </source>
</evidence>
<feature type="region of interest" description="Disordered" evidence="6">
    <location>
        <begin position="318"/>
        <end position="340"/>
    </location>
</feature>
<evidence type="ECO:0000256" key="5">
    <source>
        <dbReference type="ARBA" id="ARBA00022833"/>
    </source>
</evidence>
<dbReference type="GO" id="GO:0045835">
    <property type="term" value="P:negative regulation of meiotic nuclear division"/>
    <property type="evidence" value="ECO:0007669"/>
    <property type="project" value="InterPro"/>
</dbReference>
<gene>
    <name evidence="9" type="primary">LOC106173355</name>
</gene>
<dbReference type="AlphaFoldDB" id="A0A1S3JHN1"/>
<dbReference type="InParanoid" id="A0A1S3JHN1"/>
<dbReference type="PROSITE" id="PS51872">
    <property type="entry name" value="ZF_ZBR"/>
    <property type="match status" value="1"/>
</dbReference>
<feature type="domain" description="ZBR-type" evidence="7">
    <location>
        <begin position="529"/>
        <end position="577"/>
    </location>
</feature>
<feature type="region of interest" description="Disordered" evidence="6">
    <location>
        <begin position="248"/>
        <end position="288"/>
    </location>
</feature>
<feature type="compositionally biased region" description="Polar residues" evidence="6">
    <location>
        <begin position="248"/>
        <end position="274"/>
    </location>
</feature>
<evidence type="ECO:0000256" key="3">
    <source>
        <dbReference type="ARBA" id="ARBA00022771"/>
    </source>
</evidence>
<dbReference type="PANTHER" id="PTHR15493:SF9">
    <property type="entry name" value="GH14043P"/>
    <property type="match status" value="1"/>
</dbReference>
<accession>A0A1S3JHN1</accession>
<dbReference type="Gene3D" id="2.20.25.20">
    <property type="match status" value="1"/>
</dbReference>
<dbReference type="SUPFAM" id="SSF81383">
    <property type="entry name" value="F-box domain"/>
    <property type="match status" value="1"/>
</dbReference>
<dbReference type="UniPathway" id="UPA00143"/>
<protein>
    <submittedName>
        <fullName evidence="9">F-box only protein 5-like</fullName>
    </submittedName>
</protein>
<dbReference type="Pfam" id="PF22191">
    <property type="entry name" value="IBR_1"/>
    <property type="match status" value="1"/>
</dbReference>
<evidence type="ECO:0000256" key="1">
    <source>
        <dbReference type="ARBA" id="ARBA00004906"/>
    </source>
</evidence>
<dbReference type="PANTHER" id="PTHR15493">
    <property type="entry name" value="F-BOX ONLY PROTEIN 5 AND 43"/>
    <property type="match status" value="1"/>
</dbReference>
<dbReference type="GeneID" id="106173355"/>
<dbReference type="CDD" id="cd22086">
    <property type="entry name" value="F-box_EMI"/>
    <property type="match status" value="1"/>
</dbReference>
<feature type="region of interest" description="Disordered" evidence="6">
    <location>
        <begin position="580"/>
        <end position="600"/>
    </location>
</feature>
<comment type="pathway">
    <text evidence="1">Protein modification; protein ubiquitination.</text>
</comment>
<evidence type="ECO:0000259" key="7">
    <source>
        <dbReference type="PROSITE" id="PS51872"/>
    </source>
</evidence>
<feature type="compositionally biased region" description="Polar residues" evidence="6">
    <location>
        <begin position="60"/>
        <end position="70"/>
    </location>
</feature>
<dbReference type="Proteomes" id="UP000085678">
    <property type="component" value="Unplaced"/>
</dbReference>
<feature type="region of interest" description="Disordered" evidence="6">
    <location>
        <begin position="59"/>
        <end position="84"/>
    </location>
</feature>
<evidence type="ECO:0000313" key="8">
    <source>
        <dbReference type="Proteomes" id="UP000085678"/>
    </source>
</evidence>